<dbReference type="Gramene" id="Bo2g052470.1">
    <property type="protein sequence ID" value="Bo2g052470.1"/>
    <property type="gene ID" value="Bo2g052470"/>
</dbReference>
<dbReference type="Proteomes" id="UP000032141">
    <property type="component" value="Chromosome C2"/>
</dbReference>
<feature type="compositionally biased region" description="Polar residues" evidence="1">
    <location>
        <begin position="174"/>
        <end position="185"/>
    </location>
</feature>
<dbReference type="Pfam" id="PF04827">
    <property type="entry name" value="Plant_tran"/>
    <property type="match status" value="2"/>
</dbReference>
<feature type="region of interest" description="Disordered" evidence="1">
    <location>
        <begin position="272"/>
        <end position="310"/>
    </location>
</feature>
<evidence type="ECO:0008006" key="5">
    <source>
        <dbReference type="Google" id="ProtNLM"/>
    </source>
</evidence>
<evidence type="ECO:0000313" key="4">
    <source>
        <dbReference type="Proteomes" id="UP000032141"/>
    </source>
</evidence>
<dbReference type="STRING" id="109376.A0A0D3AN90"/>
<keyword evidence="2" id="KW-0812">Transmembrane</keyword>
<protein>
    <recommendedName>
        <fullName evidence="5">No apical meristem-associated C-terminal domain-containing protein</fullName>
    </recommendedName>
</protein>
<accession>A0A0D3AN90</accession>
<dbReference type="PANTHER" id="PTHR47150:SF5">
    <property type="entry name" value="OS07G0546750 PROTEIN"/>
    <property type="match status" value="1"/>
</dbReference>
<reference evidence="3" key="2">
    <citation type="submission" date="2015-03" db="UniProtKB">
        <authorList>
            <consortium name="EnsemblPlants"/>
        </authorList>
    </citation>
    <scope>IDENTIFICATION</scope>
</reference>
<dbReference type="InterPro" id="IPR006912">
    <property type="entry name" value="Harbinger_derived_prot"/>
</dbReference>
<dbReference type="EnsemblPlants" id="Bo2g052470.1">
    <property type="protein sequence ID" value="Bo2g052470.1"/>
    <property type="gene ID" value="Bo2g052470"/>
</dbReference>
<evidence type="ECO:0000256" key="2">
    <source>
        <dbReference type="SAM" id="Phobius"/>
    </source>
</evidence>
<dbReference type="PANTHER" id="PTHR47150">
    <property type="entry name" value="OS12G0169200 PROTEIN"/>
    <property type="match status" value="1"/>
</dbReference>
<dbReference type="AlphaFoldDB" id="A0A0D3AN90"/>
<feature type="region of interest" description="Disordered" evidence="1">
    <location>
        <begin position="174"/>
        <end position="194"/>
    </location>
</feature>
<feature type="transmembrane region" description="Helical" evidence="2">
    <location>
        <begin position="49"/>
        <end position="68"/>
    </location>
</feature>
<sequence length="629" mass="71265">MDSELNIVMDELSSVKLRWRKKSISLSLLVSILDGDGPDSRWLSANGKIMSILVLIRLFFHFVVFVLFDSVSPWLSATAQDLSLGGCLILERDMTKVQRAKDYNAQIRFWSQFNRGSLMCWLELEYGCVINRSDGYLELLSVMNVTPNFVELLNSQQDSVFRLVEESQGTEASSQFCSVEESQPTPAERRERRKWTPTADIVLISSWQNTNKDPVLQQEKKSSGQNENDILKLAHEIFYNNNKKKFNLEHSWKELKNDQKWCTTTIKTDGISKKRKCEDSTQSSSSHATGEADQGTIRPHGVKAAKGAGKKSTVEEKTLSEFQSMWSIKQHDLLAIKERLSKMSLLDSLLAKKEPLADYEEALNKKLINGLLSSYWTLLQLTESVFDSLAGSCHMSLYVYGTATDTVDEYLRLGETTTRLCVENFVEGIINLFGDEYLRGPAPADLQRLLDIGEQRGFPGIIGSIDCMHCEWKNCPTAWKGQYSPGSGTLNDINVLDRSPVFDDMINGQAPQVTYYVNGREYHLAYYLTGDVERAFGVLQARFAIVKNPALFCDKVKIGKIMRACIILHNMIVEDERDGYTQFNLSEFQQAEDNGSSHVDLILIQISLQISSILWVFELQFVIDKCINN</sequence>
<keyword evidence="4" id="KW-1185">Reference proteome</keyword>
<reference evidence="3 4" key="1">
    <citation type="journal article" date="2014" name="Genome Biol.">
        <title>Transcriptome and methylome profiling reveals relics of genome dominance in the mesopolyploid Brassica oleracea.</title>
        <authorList>
            <person name="Parkin I.A."/>
            <person name="Koh C."/>
            <person name="Tang H."/>
            <person name="Robinson S.J."/>
            <person name="Kagale S."/>
            <person name="Clarke W.E."/>
            <person name="Town C.D."/>
            <person name="Nixon J."/>
            <person name="Krishnakumar V."/>
            <person name="Bidwell S.L."/>
            <person name="Denoeud F."/>
            <person name="Belcram H."/>
            <person name="Links M.G."/>
            <person name="Just J."/>
            <person name="Clarke C."/>
            <person name="Bender T."/>
            <person name="Huebert T."/>
            <person name="Mason A.S."/>
            <person name="Pires J.C."/>
            <person name="Barker G."/>
            <person name="Moore J."/>
            <person name="Walley P.G."/>
            <person name="Manoli S."/>
            <person name="Batley J."/>
            <person name="Edwards D."/>
            <person name="Nelson M.N."/>
            <person name="Wang X."/>
            <person name="Paterson A.H."/>
            <person name="King G."/>
            <person name="Bancroft I."/>
            <person name="Chalhoub B."/>
            <person name="Sharpe A.G."/>
        </authorList>
    </citation>
    <scope>NUCLEOTIDE SEQUENCE</scope>
    <source>
        <strain evidence="3 4">cv. TO1000</strain>
    </source>
</reference>
<keyword evidence="2" id="KW-1133">Transmembrane helix</keyword>
<evidence type="ECO:0000313" key="3">
    <source>
        <dbReference type="EnsemblPlants" id="Bo2g052470.1"/>
    </source>
</evidence>
<name>A0A0D3AN90_BRAOL</name>
<evidence type="ECO:0000256" key="1">
    <source>
        <dbReference type="SAM" id="MobiDB-lite"/>
    </source>
</evidence>
<keyword evidence="2" id="KW-0472">Membrane</keyword>
<proteinExistence type="predicted"/>
<dbReference type="HOGENOM" id="CLU_012390_5_3_1"/>
<organism evidence="3 4">
    <name type="scientific">Brassica oleracea var. oleracea</name>
    <dbReference type="NCBI Taxonomy" id="109376"/>
    <lineage>
        <taxon>Eukaryota</taxon>
        <taxon>Viridiplantae</taxon>
        <taxon>Streptophyta</taxon>
        <taxon>Embryophyta</taxon>
        <taxon>Tracheophyta</taxon>
        <taxon>Spermatophyta</taxon>
        <taxon>Magnoliopsida</taxon>
        <taxon>eudicotyledons</taxon>
        <taxon>Gunneridae</taxon>
        <taxon>Pentapetalae</taxon>
        <taxon>rosids</taxon>
        <taxon>malvids</taxon>
        <taxon>Brassicales</taxon>
        <taxon>Brassicaceae</taxon>
        <taxon>Brassiceae</taxon>
        <taxon>Brassica</taxon>
    </lineage>
</organism>